<sequence>MLPRRVSDVSSVFHVWWLRCRNEDDISIADCRWIQMDFLHHIIGLCTLHPCDPCVARGGCPALCPCSPSQTPPVHNPNRLCDTESAGSRASDPDRDLGRKVLIMSSLYDIIFHPLHSTFPSSHRAQLLQATVRFAEQTVAHPTFQQVGAAALQLGASCAAFNLTLAFTHVAAGCFRIHCNTPLLAPLWGAASIAAASVTAGHVSRSTLAALRLSFGETAAAGGSIDGVDTCGAASGRKAGGGGSGCASLGRALAALPRQLLTCWDGREALVDAMVGPILYKVLFRHSFHRLLPSHLAQPGAFGRMHIPTSSADYSTAAEKAQLSVFFGRDGCHHCGTRSNGVIGDHMPPYKVVRDALAAREAAGGVEKFLSRVADFIGIKDESLKQVYYAQCRACSNRQAQLMRNGTRGTALPGIWPPELVVHSPARLVTRPAASGVLVGMRYCIQAAVLPGTPPPAPHGEHGRGHGRGAGGGEVGGGNGGGGSWGGRRGGWRWLWEQRPRRGQVELWQDGVGEVMVVLSGGEADGSVNDDDDDGDGEEEGEYGNNDEHDSKQGHRGLTDLFDFACELILPRSLLTKPSS</sequence>
<dbReference type="PANTHER" id="PTHR38585">
    <property type="entry name" value="TRANSMEMBRANE PROTEIN"/>
    <property type="match status" value="1"/>
</dbReference>
<dbReference type="AlphaFoldDB" id="A0A8J4CCD0"/>
<evidence type="ECO:0000313" key="3">
    <source>
        <dbReference type="Proteomes" id="UP000747110"/>
    </source>
</evidence>
<dbReference type="Proteomes" id="UP000747110">
    <property type="component" value="Unassembled WGS sequence"/>
</dbReference>
<evidence type="ECO:0000313" key="2">
    <source>
        <dbReference type="EMBL" id="GIL78968.1"/>
    </source>
</evidence>
<feature type="compositionally biased region" description="Acidic residues" evidence="1">
    <location>
        <begin position="528"/>
        <end position="542"/>
    </location>
</feature>
<name>A0A8J4CCD0_9CHLO</name>
<gene>
    <name evidence="2" type="ORF">Vretifemale_8351</name>
</gene>
<feature type="compositionally biased region" description="Gly residues" evidence="1">
    <location>
        <begin position="468"/>
        <end position="486"/>
    </location>
</feature>
<feature type="region of interest" description="Disordered" evidence="1">
    <location>
        <begin position="521"/>
        <end position="556"/>
    </location>
</feature>
<reference evidence="2" key="1">
    <citation type="journal article" date="2021" name="Proc. Natl. Acad. Sci. U.S.A.">
        <title>Three genomes in the algal genus Volvox reveal the fate of a haploid sex-determining region after a transition to homothallism.</title>
        <authorList>
            <person name="Yamamoto K."/>
            <person name="Hamaji T."/>
            <person name="Kawai-Toyooka H."/>
            <person name="Matsuzaki R."/>
            <person name="Takahashi F."/>
            <person name="Nishimura Y."/>
            <person name="Kawachi M."/>
            <person name="Noguchi H."/>
            <person name="Minakuchi Y."/>
            <person name="Umen J.G."/>
            <person name="Toyoda A."/>
            <person name="Nozaki H."/>
        </authorList>
    </citation>
    <scope>NUCLEOTIDE SEQUENCE</scope>
    <source>
        <strain evidence="2">NIES-3786</strain>
    </source>
</reference>
<evidence type="ECO:0000256" key="1">
    <source>
        <dbReference type="SAM" id="MobiDB-lite"/>
    </source>
</evidence>
<feature type="region of interest" description="Disordered" evidence="1">
    <location>
        <begin position="454"/>
        <end position="486"/>
    </location>
</feature>
<protein>
    <submittedName>
        <fullName evidence="2">Uncharacterized protein</fullName>
    </submittedName>
</protein>
<dbReference type="EMBL" id="BNCP01000014">
    <property type="protein sequence ID" value="GIL78968.1"/>
    <property type="molecule type" value="Genomic_DNA"/>
</dbReference>
<comment type="caution">
    <text evidence="2">The sequence shown here is derived from an EMBL/GenBank/DDBJ whole genome shotgun (WGS) entry which is preliminary data.</text>
</comment>
<keyword evidence="3" id="KW-1185">Reference proteome</keyword>
<organism evidence="2 3">
    <name type="scientific">Volvox reticuliferus</name>
    <dbReference type="NCBI Taxonomy" id="1737510"/>
    <lineage>
        <taxon>Eukaryota</taxon>
        <taxon>Viridiplantae</taxon>
        <taxon>Chlorophyta</taxon>
        <taxon>core chlorophytes</taxon>
        <taxon>Chlorophyceae</taxon>
        <taxon>CS clade</taxon>
        <taxon>Chlamydomonadales</taxon>
        <taxon>Volvocaceae</taxon>
        <taxon>Volvox</taxon>
    </lineage>
</organism>
<dbReference type="OrthoDB" id="70850at2759"/>
<proteinExistence type="predicted"/>
<feature type="region of interest" description="Disordered" evidence="1">
    <location>
        <begin position="70"/>
        <end position="93"/>
    </location>
</feature>
<accession>A0A8J4CCD0</accession>
<dbReference type="PANTHER" id="PTHR38585:SF1">
    <property type="entry name" value="TRANSMEMBRANE PROTEIN"/>
    <property type="match status" value="1"/>
</dbReference>